<gene>
    <name evidence="3" type="ORF">IFM60648_00463</name>
</gene>
<dbReference type="CDD" id="cd18186">
    <property type="entry name" value="BTB_POZ_ZBTB_KLHL-like"/>
    <property type="match status" value="1"/>
</dbReference>
<dbReference type="Gene3D" id="3.30.710.10">
    <property type="entry name" value="Potassium Channel Kv1.1, Chain A"/>
    <property type="match status" value="1"/>
</dbReference>
<feature type="compositionally biased region" description="Basic and acidic residues" evidence="1">
    <location>
        <begin position="23"/>
        <end position="35"/>
    </location>
</feature>
<feature type="region of interest" description="Disordered" evidence="1">
    <location>
        <begin position="93"/>
        <end position="114"/>
    </location>
</feature>
<dbReference type="InterPro" id="IPR000210">
    <property type="entry name" value="BTB/POZ_dom"/>
</dbReference>
<keyword evidence="4" id="KW-1185">Reference proteome</keyword>
<comment type="caution">
    <text evidence="3">The sequence shown here is derived from an EMBL/GenBank/DDBJ whole genome shotgun (WGS) entry which is preliminary data.</text>
</comment>
<dbReference type="Proteomes" id="UP000465220">
    <property type="component" value="Unassembled WGS sequence"/>
</dbReference>
<dbReference type="EMBL" id="BLKI01000002">
    <property type="protein sequence ID" value="GFF61961.1"/>
    <property type="molecule type" value="Genomic_DNA"/>
</dbReference>
<dbReference type="SUPFAM" id="SSF54695">
    <property type="entry name" value="POZ domain"/>
    <property type="match status" value="1"/>
</dbReference>
<accession>A0ABQ0ZRP4</accession>
<evidence type="ECO:0000259" key="2">
    <source>
        <dbReference type="PROSITE" id="PS50097"/>
    </source>
</evidence>
<dbReference type="Pfam" id="PF00651">
    <property type="entry name" value="BTB"/>
    <property type="match status" value="1"/>
</dbReference>
<evidence type="ECO:0000313" key="4">
    <source>
        <dbReference type="Proteomes" id="UP000465220"/>
    </source>
</evidence>
<feature type="domain" description="BTB" evidence="2">
    <location>
        <begin position="50"/>
        <end position="83"/>
    </location>
</feature>
<name>A0ABQ0ZRP4_ASPLE</name>
<proteinExistence type="predicted"/>
<sequence>MAAVVSDNDNTLDGTNGEEDPSEREVAAETNRRNEMSSSIATLRANPKYSDFLILCGGHIFPAHKAIICSQSDFFAKVFDSHFSVGYRVASSSLTSKPSDHDIAGSLHGANQAP</sequence>
<dbReference type="InterPro" id="IPR011333">
    <property type="entry name" value="SKP1/BTB/POZ_sf"/>
</dbReference>
<dbReference type="PROSITE" id="PS50097">
    <property type="entry name" value="BTB"/>
    <property type="match status" value="1"/>
</dbReference>
<organism evidence="3 4">
    <name type="scientific">Aspergillus lentulus</name>
    <dbReference type="NCBI Taxonomy" id="293939"/>
    <lineage>
        <taxon>Eukaryota</taxon>
        <taxon>Fungi</taxon>
        <taxon>Dikarya</taxon>
        <taxon>Ascomycota</taxon>
        <taxon>Pezizomycotina</taxon>
        <taxon>Eurotiomycetes</taxon>
        <taxon>Eurotiomycetidae</taxon>
        <taxon>Eurotiales</taxon>
        <taxon>Aspergillaceae</taxon>
        <taxon>Aspergillus</taxon>
        <taxon>Aspergillus subgen. Fumigati</taxon>
    </lineage>
</organism>
<protein>
    <recommendedName>
        <fullName evidence="2">BTB domain-containing protein</fullName>
    </recommendedName>
</protein>
<evidence type="ECO:0000256" key="1">
    <source>
        <dbReference type="SAM" id="MobiDB-lite"/>
    </source>
</evidence>
<feature type="region of interest" description="Disordered" evidence="1">
    <location>
        <begin position="1"/>
        <end position="39"/>
    </location>
</feature>
<reference evidence="3 4" key="1">
    <citation type="submission" date="2020-01" db="EMBL/GenBank/DDBJ databases">
        <title>Draft genome sequence of Aspergillus lentulus IFM 60648.</title>
        <authorList>
            <person name="Takahashi H."/>
            <person name="Yaguchi T."/>
        </authorList>
    </citation>
    <scope>NUCLEOTIDE SEQUENCE [LARGE SCALE GENOMIC DNA]</scope>
    <source>
        <strain evidence="3 4">IFM 60648</strain>
    </source>
</reference>
<evidence type="ECO:0000313" key="3">
    <source>
        <dbReference type="EMBL" id="GFF61961.1"/>
    </source>
</evidence>